<dbReference type="Proteomes" id="UP000010797">
    <property type="component" value="Chromosome"/>
</dbReference>
<reference evidence="2" key="1">
    <citation type="submission" date="2012-02" db="EMBL/GenBank/DDBJ databases">
        <title>Complete sequence of Desulfitobacterium dichloroeliminans LMG P-21439.</title>
        <authorList>
            <person name="Lucas S."/>
            <person name="Han J."/>
            <person name="Lapidus A."/>
            <person name="Cheng J.-F."/>
            <person name="Goodwin L."/>
            <person name="Pitluck S."/>
            <person name="Peters L."/>
            <person name="Ovchinnikova G."/>
            <person name="Teshima H."/>
            <person name="Detter J.C."/>
            <person name="Han C."/>
            <person name="Tapia R."/>
            <person name="Land M."/>
            <person name="Hauser L."/>
            <person name="Kyrpides N."/>
            <person name="Ivanova N."/>
            <person name="Pagani I."/>
            <person name="Kruse T."/>
            <person name="de Vos W.M."/>
            <person name="Boon N."/>
            <person name="Smidt H."/>
            <person name="Woyke T."/>
        </authorList>
    </citation>
    <scope>NUCLEOTIDE SEQUENCE [LARGE SCALE GENOMIC DNA]</scope>
    <source>
        <strain evidence="2">LMG P-21439 / DCA1</strain>
    </source>
</reference>
<protein>
    <recommendedName>
        <fullName evidence="3">PglZ domain-containing protein</fullName>
    </recommendedName>
</protein>
<sequence length="686" mass="77424">MVYTLNEYCQFGDCKSARVVVYPNIDTAAYLLAHHKNEVKLSVSDCISDGAVLLPMPDTLFACLDNSIATQNGRVVITGIDAYLSLLSKQNIDAFFVALRHRIDEGNLNATYLLSSSYNIDRYFVNPKYEQSLDVVKIATVEMINSVEPPKVEVVSSKWFGSANNLNDYKTLLKRLGDSVSTGKHLLVLNDLRYKQAGLSENISFYVDVQQVAERFYSFNVVLKPSTMETLLLKAKEKNVSPEAWLEVQFGKENIGVRYALNRLIEMLDDELWMAYVWLLQKKLPMDTYLSKVLDAEPTHENLLRKYVVETAVTLLGDDDARRLAVERADALSPLMNTVEPLIVEFIGQTKNNVTAAEFLNCGTKAEMREIVRRAAKYDLILGLPDILKRICPVLSDYLSDYDYGDKDLTAYFKEYRRFKVNDTVTDVFAKKAFNLVLPTSLTARDSVLLKLSTDDDMALLVVDGMGAEYYPLLLAMAKRRNMNIESHAVVSVKLPTSTKYNPLKWANDRTLDEVKDIDNIAHYGEAKHEHCPPERNIAASLRVFESEVFPRISTGLEKYSRVVLTSDHGSSRLAVLARNNGLGATLPWNGNPLDWRYSVAPQHGNRPPEFESQYSASDGKTYWVVRGYNRLPKQGGKLNELHGGASLEERLVPIIVFSRVKTTEKPSQLGKKTMEQILDRMGFDI</sequence>
<evidence type="ECO:0000313" key="2">
    <source>
        <dbReference type="Proteomes" id="UP000010797"/>
    </source>
</evidence>
<dbReference type="EMBL" id="CP003344">
    <property type="protein sequence ID" value="AGA68292.1"/>
    <property type="molecule type" value="Genomic_DNA"/>
</dbReference>
<dbReference type="RefSeq" id="WP_015261293.1">
    <property type="nucleotide sequence ID" value="NC_019903.1"/>
</dbReference>
<evidence type="ECO:0000313" key="1">
    <source>
        <dbReference type="EMBL" id="AGA68292.1"/>
    </source>
</evidence>
<keyword evidence="2" id="KW-1185">Reference proteome</keyword>
<dbReference type="KEGG" id="ddl:Desdi_0766"/>
<dbReference type="eggNOG" id="ENOG502ZBA0">
    <property type="taxonomic scope" value="Bacteria"/>
</dbReference>
<dbReference type="HOGENOM" id="CLU_401020_0_0_9"/>
<proteinExistence type="predicted"/>
<dbReference type="NCBIfam" id="NF033445">
    <property type="entry name" value="BREX_PglZ_4"/>
    <property type="match status" value="1"/>
</dbReference>
<name>L0F521_DESDL</name>
<gene>
    <name evidence="1" type="ordered locus">Desdi_0766</name>
</gene>
<dbReference type="AlphaFoldDB" id="L0F521"/>
<evidence type="ECO:0008006" key="3">
    <source>
        <dbReference type="Google" id="ProtNLM"/>
    </source>
</evidence>
<organism evidence="1 2">
    <name type="scientific">Desulfitobacterium dichloroeliminans (strain LMG P-21439 / DCA1)</name>
    <dbReference type="NCBI Taxonomy" id="871963"/>
    <lineage>
        <taxon>Bacteria</taxon>
        <taxon>Bacillati</taxon>
        <taxon>Bacillota</taxon>
        <taxon>Clostridia</taxon>
        <taxon>Eubacteriales</taxon>
        <taxon>Desulfitobacteriaceae</taxon>
        <taxon>Desulfitobacterium</taxon>
    </lineage>
</organism>
<dbReference type="OrthoDB" id="2015940at2"/>
<accession>L0F521</accession>
<dbReference type="STRING" id="871963.Desdi_0766"/>